<feature type="domain" description="Alanyl-transfer RNA synthetases family profile" evidence="11">
    <location>
        <begin position="1"/>
        <end position="673"/>
    </location>
</feature>
<dbReference type="InterPro" id="IPR009000">
    <property type="entry name" value="Transl_B-barrel_sf"/>
</dbReference>
<gene>
    <name evidence="12" type="ORF">FCC1311_035112</name>
</gene>
<evidence type="ECO:0000259" key="11">
    <source>
        <dbReference type="PROSITE" id="PS50860"/>
    </source>
</evidence>
<dbReference type="SUPFAM" id="SSF55681">
    <property type="entry name" value="Class II aaRS and biotin synthetases"/>
    <property type="match status" value="1"/>
</dbReference>
<evidence type="ECO:0000256" key="2">
    <source>
        <dbReference type="ARBA" id="ARBA00022555"/>
    </source>
</evidence>
<dbReference type="GO" id="GO:0002161">
    <property type="term" value="F:aminoacyl-tRNA deacylase activity"/>
    <property type="evidence" value="ECO:0007669"/>
    <property type="project" value="TreeGrafter"/>
</dbReference>
<feature type="binding site" evidence="9">
    <location>
        <position position="523"/>
    </location>
    <ligand>
        <name>Zn(2+)</name>
        <dbReference type="ChEBI" id="CHEBI:29105"/>
    </ligand>
</feature>
<dbReference type="CDD" id="cd00673">
    <property type="entry name" value="AlaRS_core"/>
    <property type="match status" value="1"/>
</dbReference>
<dbReference type="HAMAP" id="MF_00036_B">
    <property type="entry name" value="Ala_tRNA_synth_B"/>
    <property type="match status" value="1"/>
</dbReference>
<feature type="binding site" evidence="9">
    <location>
        <position position="634"/>
    </location>
    <ligand>
        <name>Zn(2+)</name>
        <dbReference type="ChEBI" id="CHEBI:29105"/>
    </ligand>
</feature>
<evidence type="ECO:0000256" key="5">
    <source>
        <dbReference type="ARBA" id="ARBA00022840"/>
    </source>
</evidence>
<organism evidence="12 13">
    <name type="scientific">Hondaea fermentalgiana</name>
    <dbReference type="NCBI Taxonomy" id="2315210"/>
    <lineage>
        <taxon>Eukaryota</taxon>
        <taxon>Sar</taxon>
        <taxon>Stramenopiles</taxon>
        <taxon>Bigyra</taxon>
        <taxon>Labyrinthulomycetes</taxon>
        <taxon>Thraustochytrida</taxon>
        <taxon>Thraustochytriidae</taxon>
        <taxon>Hondaea</taxon>
    </lineage>
</organism>
<proteinExistence type="inferred from homology"/>
<dbReference type="OrthoDB" id="2423964at2759"/>
<keyword evidence="5 9" id="KW-0067">ATP-binding</keyword>
<comment type="similarity">
    <text evidence="1">Belongs to the class-II aminoacyl-tRNA synthetase family. Alax-L subfamily.</text>
</comment>
<comment type="subcellular location">
    <subcellularLocation>
        <location evidence="9">Mitochondrion</location>
    </subcellularLocation>
    <subcellularLocation>
        <location evidence="9">Cytoplasm</location>
    </subcellularLocation>
</comment>
<dbReference type="SUPFAM" id="SSF55186">
    <property type="entry name" value="ThrRS/AlaRS common domain"/>
    <property type="match status" value="1"/>
</dbReference>
<dbReference type="Pfam" id="PF07973">
    <property type="entry name" value="tRNA_SAD"/>
    <property type="match status" value="1"/>
</dbReference>
<keyword evidence="9" id="KW-0862">Zinc</keyword>
<evidence type="ECO:0000313" key="12">
    <source>
        <dbReference type="EMBL" id="GBG27289.1"/>
    </source>
</evidence>
<comment type="catalytic activity">
    <reaction evidence="9">
        <text>tRNA(Ala) + L-alanine + ATP = L-alanyl-tRNA(Ala) + AMP + diphosphate</text>
        <dbReference type="Rhea" id="RHEA:12540"/>
        <dbReference type="Rhea" id="RHEA-COMP:9657"/>
        <dbReference type="Rhea" id="RHEA-COMP:9923"/>
        <dbReference type="ChEBI" id="CHEBI:30616"/>
        <dbReference type="ChEBI" id="CHEBI:33019"/>
        <dbReference type="ChEBI" id="CHEBI:57972"/>
        <dbReference type="ChEBI" id="CHEBI:78442"/>
        <dbReference type="ChEBI" id="CHEBI:78497"/>
        <dbReference type="ChEBI" id="CHEBI:456215"/>
        <dbReference type="EC" id="6.1.1.7"/>
    </reaction>
</comment>
<evidence type="ECO:0000256" key="1">
    <source>
        <dbReference type="ARBA" id="ARBA00008429"/>
    </source>
</evidence>
<keyword evidence="4 9" id="KW-0547">Nucleotide-binding</keyword>
<keyword evidence="7 9" id="KW-0648">Protein biosynthesis</keyword>
<dbReference type="Pfam" id="PF01411">
    <property type="entry name" value="tRNA-synt_2c"/>
    <property type="match status" value="1"/>
</dbReference>
<dbReference type="PRINTS" id="PR00980">
    <property type="entry name" value="TRNASYNTHALA"/>
</dbReference>
<dbReference type="AlphaFoldDB" id="A0A2R5GAG5"/>
<evidence type="ECO:0000256" key="3">
    <source>
        <dbReference type="ARBA" id="ARBA00022598"/>
    </source>
</evidence>
<dbReference type="GO" id="GO:0008270">
    <property type="term" value="F:zinc ion binding"/>
    <property type="evidence" value="ECO:0007669"/>
    <property type="project" value="UniProtKB-UniRule"/>
</dbReference>
<comment type="cofactor">
    <cofactor evidence="9">
        <name>Zn(2+)</name>
        <dbReference type="ChEBI" id="CHEBI:29105"/>
    </cofactor>
    <text evidence="9">Binds 1 zinc ion per subunit.</text>
</comment>
<dbReference type="InterPro" id="IPR050058">
    <property type="entry name" value="Ala-tRNA_ligase"/>
</dbReference>
<feature type="binding site" evidence="9">
    <location>
        <position position="630"/>
    </location>
    <ligand>
        <name>Zn(2+)</name>
        <dbReference type="ChEBI" id="CHEBI:29105"/>
    </ligand>
</feature>
<evidence type="ECO:0000256" key="7">
    <source>
        <dbReference type="ARBA" id="ARBA00022917"/>
    </source>
</evidence>
<name>A0A2R5GAG5_9STRA</name>
<evidence type="ECO:0000313" key="13">
    <source>
        <dbReference type="Proteomes" id="UP000241890"/>
    </source>
</evidence>
<dbReference type="InterPro" id="IPR018165">
    <property type="entry name" value="Ala-tRNA-synth_IIc_core"/>
</dbReference>
<keyword evidence="2 9" id="KW-0820">tRNA-binding</keyword>
<keyword evidence="3 9" id="KW-0436">Ligase</keyword>
<dbReference type="FunFam" id="3.30.980.10:FF:000004">
    <property type="entry name" value="Alanine--tRNA ligase, cytoplasmic"/>
    <property type="match status" value="1"/>
</dbReference>
<dbReference type="GO" id="GO:0005829">
    <property type="term" value="C:cytosol"/>
    <property type="evidence" value="ECO:0007669"/>
    <property type="project" value="TreeGrafter"/>
</dbReference>
<dbReference type="InterPro" id="IPR018164">
    <property type="entry name" value="Ala-tRNA-synth_IIc_N"/>
</dbReference>
<evidence type="ECO:0000256" key="6">
    <source>
        <dbReference type="ARBA" id="ARBA00022884"/>
    </source>
</evidence>
<dbReference type="InParanoid" id="A0A2R5GAG5"/>
<dbReference type="Gene3D" id="3.30.54.20">
    <property type="match status" value="1"/>
</dbReference>
<dbReference type="InterPro" id="IPR012947">
    <property type="entry name" value="tRNA_SAD"/>
</dbReference>
<dbReference type="PANTHER" id="PTHR11777:SF9">
    <property type="entry name" value="ALANINE--TRNA LIGASE, CYTOPLASMIC"/>
    <property type="match status" value="1"/>
</dbReference>
<comment type="caution">
    <text evidence="12">The sequence shown here is derived from an EMBL/GenBank/DDBJ whole genome shotgun (WGS) entry which is preliminary data.</text>
</comment>
<keyword evidence="6 9" id="KW-0694">RNA-binding</keyword>
<evidence type="ECO:0000256" key="4">
    <source>
        <dbReference type="ARBA" id="ARBA00022741"/>
    </source>
</evidence>
<keyword evidence="9" id="KW-0963">Cytoplasm</keyword>
<dbReference type="SMART" id="SM00863">
    <property type="entry name" value="tRNA_SAD"/>
    <property type="match status" value="1"/>
</dbReference>
<dbReference type="GO" id="GO:0000049">
    <property type="term" value="F:tRNA binding"/>
    <property type="evidence" value="ECO:0007669"/>
    <property type="project" value="UniProtKB-KW"/>
</dbReference>
<dbReference type="SUPFAM" id="SSF50447">
    <property type="entry name" value="Translation proteins"/>
    <property type="match status" value="1"/>
</dbReference>
<dbReference type="NCBIfam" id="TIGR00344">
    <property type="entry name" value="alaS"/>
    <property type="match status" value="1"/>
</dbReference>
<dbReference type="FunCoup" id="A0A2R5GAG5">
    <property type="interactions" value="330"/>
</dbReference>
<dbReference type="GO" id="GO:0070143">
    <property type="term" value="P:mitochondrial alanyl-tRNA aminoacylation"/>
    <property type="evidence" value="ECO:0007669"/>
    <property type="project" value="UniProtKB-UniRule"/>
</dbReference>
<evidence type="ECO:0000256" key="8">
    <source>
        <dbReference type="ARBA" id="ARBA00023146"/>
    </source>
</evidence>
<dbReference type="Gene3D" id="3.30.930.10">
    <property type="entry name" value="Bira Bifunctional Protein, Domain 2"/>
    <property type="match status" value="1"/>
</dbReference>
<dbReference type="InterPro" id="IPR018162">
    <property type="entry name" value="Ala-tRNA-ligase_IIc_anticod-bd"/>
</dbReference>
<dbReference type="GO" id="GO:0004813">
    <property type="term" value="F:alanine-tRNA ligase activity"/>
    <property type="evidence" value="ECO:0007669"/>
    <property type="project" value="UniProtKB-UniRule"/>
</dbReference>
<keyword evidence="9" id="KW-0496">Mitochondrion</keyword>
<sequence length="850" mass="91987">MVPFKEVFLGRDQRPYTRATSCQKCVRAGGKHNDLDNVGYTARHHTFFEMLGNFSFGDYFKEEAIVKAWNFVRNDLDLPAHRLSITVFHEDDESAELWRKILPPEAGPITRLGKEDNFWSMGDGKGVPCGPCSEIFFDTGDTEAADDDRYLEIWNLVFMQFQADGNGGLDALPRPCVDTGMGLERVCSVLQGVPTNYETDLLAPLVQQAAAIVPVKDHPNATVFAKIAADHVRAAAFLIADGVVPSNVGRGYVLRRILRRAVGFGHSVGLREPFLAALLPTLEATFAASNQYPELTERRGAIASVVQAEETNFFQTLDQGMDFLEKHLQRASAGQIVDGAFAFKMYDTFGFPVDITTRVAQDRGLQVDLDSFRVHMEAQRARSSANASWASDSAFGMRDPTEEVRAWAGQGVQAHFSGHECTQEAHAHVLAKAPGAQPGTTWVSISPCPLYPEGGGQQSDRGTLSCAQGNDFPVLHVCKPFEDGLAVLVEGSPENLPPVGSALSAVVDARSRRGAAAHHTATHLLQAALRAELGEHVVQAGSLVTSDRLRFDFTHSAPLSTDQIRRIEACVNGFAEQAIDVQTQTVSLEEAKKMDVLMHFGEKYGQEVRVVRVAGEADPNMPVTHSAELCGGTHVTNTAVLHPFKIVAQSSVAAGTRRVEAVVGAAARVWMQERVDTLENIATELKADVRPEAVQAAIRKLCETQQRQKADIKALQKRILEASAANGGASSENGNAPSKATSETVAVHEIPDLVPDDLKQARKSLQTFLSTAVKADPNRLHVVVCGSKLVACSTQNPSLHAGDMLKRILATDGPLPGKGGGSPAFAQGQLSKDRTASPRDILQFVQSNQD</sequence>
<reference evidence="12 13" key="1">
    <citation type="submission" date="2017-12" db="EMBL/GenBank/DDBJ databases">
        <title>Sequencing, de novo assembly and annotation of complete genome of a new Thraustochytrid species, strain FCC1311.</title>
        <authorList>
            <person name="Sedici K."/>
            <person name="Godart F."/>
            <person name="Aiese Cigliano R."/>
            <person name="Sanseverino W."/>
            <person name="Barakat M."/>
            <person name="Ortet P."/>
            <person name="Marechal E."/>
            <person name="Cagnac O."/>
            <person name="Amato A."/>
        </authorList>
    </citation>
    <scope>NUCLEOTIDE SEQUENCE [LARGE SCALE GENOMIC DNA]</scope>
</reference>
<dbReference type="PANTHER" id="PTHR11777">
    <property type="entry name" value="ALANYL-TRNA SYNTHETASE"/>
    <property type="match status" value="1"/>
</dbReference>
<dbReference type="GO" id="GO:0005739">
    <property type="term" value="C:mitochondrion"/>
    <property type="evidence" value="ECO:0007669"/>
    <property type="project" value="UniProtKB-SubCell"/>
</dbReference>
<feature type="binding site" evidence="9">
    <location>
        <position position="519"/>
    </location>
    <ligand>
        <name>Zn(2+)</name>
        <dbReference type="ChEBI" id="CHEBI:29105"/>
    </ligand>
</feature>
<dbReference type="GO" id="GO:0005524">
    <property type="term" value="F:ATP binding"/>
    <property type="evidence" value="ECO:0007669"/>
    <property type="project" value="UniProtKB-UniRule"/>
</dbReference>
<dbReference type="InterPro" id="IPR045864">
    <property type="entry name" value="aa-tRNA-synth_II/BPL/LPL"/>
</dbReference>
<accession>A0A2R5GAG5</accession>
<evidence type="ECO:0000256" key="10">
    <source>
        <dbReference type="SAM" id="MobiDB-lite"/>
    </source>
</evidence>
<comment type="subunit">
    <text evidence="9">Monomer.</text>
</comment>
<dbReference type="InterPro" id="IPR002318">
    <property type="entry name" value="Ala-tRNA-lgiase_IIc"/>
</dbReference>
<comment type="function">
    <text evidence="9">Catalyzes the attachment of alanine to tRNA(Ala) in a two-step reaction: alanine is first activated by ATP to form Ala-AMP and then transferred to the acceptor end of tRNA(Ala). Also edits incorrectly charged tRNA(Ala) via its editing domain.</text>
</comment>
<dbReference type="Proteomes" id="UP000241890">
    <property type="component" value="Unassembled WGS sequence"/>
</dbReference>
<dbReference type="InterPro" id="IPR018163">
    <property type="entry name" value="Thr/Ala-tRNA-synth_IIc_edit"/>
</dbReference>
<keyword evidence="13" id="KW-1185">Reference proteome</keyword>
<comment type="domain">
    <text evidence="9">Consists of three domains; the N-terminal catalytic domain, the editing domain and the C-terminal C-Ala domain. The editing domain removes incorrectly charged amino acids, while the C-Ala domain, along with tRNA(Ala), serves as a bridge to cooperatively bring together the editing and aminoacylation centers thus stimulating deacylation of misacylated tRNAs.</text>
</comment>
<dbReference type="EC" id="6.1.1.7" evidence="9"/>
<keyword evidence="9" id="KW-0479">Metal-binding</keyword>
<protein>
    <recommendedName>
        <fullName evidence="9">Alanine--tRNA ligase</fullName>
        <ecNumber evidence="9">6.1.1.7</ecNumber>
    </recommendedName>
    <alternativeName>
        <fullName evidence="9">Alanyl-tRNA synthetase</fullName>
        <shortName evidence="9">AlaRS</shortName>
    </alternativeName>
</protein>
<dbReference type="Gene3D" id="3.30.980.10">
    <property type="entry name" value="Threonyl-trna Synthetase, Chain A, domain 2"/>
    <property type="match status" value="1"/>
</dbReference>
<dbReference type="EMBL" id="BEYU01000029">
    <property type="protein sequence ID" value="GBG27289.1"/>
    <property type="molecule type" value="Genomic_DNA"/>
</dbReference>
<dbReference type="Gene3D" id="2.40.30.130">
    <property type="match status" value="1"/>
</dbReference>
<feature type="region of interest" description="Disordered" evidence="10">
    <location>
        <begin position="812"/>
        <end position="840"/>
    </location>
</feature>
<dbReference type="Gene3D" id="3.10.310.40">
    <property type="match status" value="1"/>
</dbReference>
<evidence type="ECO:0000256" key="9">
    <source>
        <dbReference type="HAMAP-Rule" id="MF_03133"/>
    </source>
</evidence>
<dbReference type="PROSITE" id="PS50860">
    <property type="entry name" value="AA_TRNA_LIGASE_II_ALA"/>
    <property type="match status" value="1"/>
</dbReference>
<dbReference type="InterPro" id="IPR023033">
    <property type="entry name" value="Ala_tRNA_ligase_euk/bac"/>
</dbReference>
<dbReference type="SUPFAM" id="SSF101353">
    <property type="entry name" value="Putative anticodon-binding domain of alanyl-tRNA synthetase (AlaRS)"/>
    <property type="match status" value="1"/>
</dbReference>
<keyword evidence="8 9" id="KW-0030">Aminoacyl-tRNA synthetase</keyword>